<dbReference type="FunFam" id="3.40.30.10:FF:000070">
    <property type="entry name" value="Arsenate reductase"/>
    <property type="match status" value="1"/>
</dbReference>
<dbReference type="EC" id="1.20.4.1" evidence="4"/>
<keyword evidence="2 4" id="KW-0560">Oxidoreductase</keyword>
<gene>
    <name evidence="5" type="ORF">A673_04768</name>
</gene>
<dbReference type="PROSITE" id="PS51353">
    <property type="entry name" value="ARSC"/>
    <property type="match status" value="1"/>
</dbReference>
<evidence type="ECO:0000313" key="6">
    <source>
        <dbReference type="Proteomes" id="UP000014535"/>
    </source>
</evidence>
<dbReference type="EMBL" id="ATFT01000152">
    <property type="protein sequence ID" value="EPI63364.1"/>
    <property type="molecule type" value="Genomic_DNA"/>
</dbReference>
<dbReference type="Pfam" id="PF03960">
    <property type="entry name" value="ArsC"/>
    <property type="match status" value="1"/>
</dbReference>
<evidence type="ECO:0000256" key="1">
    <source>
        <dbReference type="ARBA" id="ARBA00007198"/>
    </source>
</evidence>
<accession>A0A656IBV4</accession>
<reference evidence="5 6" key="1">
    <citation type="submission" date="2013-04" db="EMBL/GenBank/DDBJ databases">
        <authorList>
            <person name="McClelland M."/>
            <person name="Porwollik S."/>
            <person name="Desai P."/>
            <person name="Cheng P."/>
            <person name="Wollam A."/>
            <person name="Pepin K."/>
            <person name="Palsikar V.B."/>
            <person name="Fulton L."/>
            <person name="Fulton R."/>
            <person name="Delehaunty K."/>
            <person name="Fronick C."/>
            <person name="Godfrey J."/>
            <person name="Waligorski J."/>
            <person name="Appelbaum E."/>
            <person name="Tomlinson C."/>
            <person name="Warren W."/>
            <person name="Sodergren E."/>
            <person name="Weinstock G."/>
            <person name="Wilson R.K."/>
        </authorList>
    </citation>
    <scope>NUCLEOTIDE SEQUENCE [LARGE SCALE GENOMIC DNA]</scope>
    <source>
        <strain evidence="5 6">2009K0958</strain>
    </source>
</reference>
<sequence length="126" mass="14093">MASQGELMTDTIKIYHNPRCSKSRDTLNLLKSNGVEPEVVLYLDTPADAATVRELLRMLGMSSARELMRQKEDLYKTLHLADSQLSEEALIQALVEHPKLMERPIVVANGQARIGRPPEQVLDILG</sequence>
<comment type="catalytic activity">
    <reaction evidence="4">
        <text>[glutaredoxin]-dithiol + arsenate + glutathione + H(+) = glutathionyl-S-S-[glutaredoxin] + arsenite + H2O</text>
        <dbReference type="Rhea" id="RHEA:22016"/>
        <dbReference type="Rhea" id="RHEA-COMP:10729"/>
        <dbReference type="Rhea" id="RHEA-COMP:17668"/>
        <dbReference type="ChEBI" id="CHEBI:15377"/>
        <dbReference type="ChEBI" id="CHEBI:15378"/>
        <dbReference type="ChEBI" id="CHEBI:29242"/>
        <dbReference type="ChEBI" id="CHEBI:29950"/>
        <dbReference type="ChEBI" id="CHEBI:48597"/>
        <dbReference type="ChEBI" id="CHEBI:57925"/>
        <dbReference type="ChEBI" id="CHEBI:146199"/>
        <dbReference type="EC" id="1.20.4.1"/>
    </reaction>
</comment>
<evidence type="ECO:0000256" key="4">
    <source>
        <dbReference type="RuleBase" id="RU362029"/>
    </source>
</evidence>
<dbReference type="NCBIfam" id="TIGR00014">
    <property type="entry name" value="arsC"/>
    <property type="match status" value="1"/>
</dbReference>
<protein>
    <recommendedName>
        <fullName evidence="4">Arsenate reductase</fullName>
        <ecNumber evidence="4">1.20.4.1</ecNumber>
    </recommendedName>
</protein>
<dbReference type="InterPro" id="IPR006659">
    <property type="entry name" value="Arsenate_reductase"/>
</dbReference>
<organism evidence="5 6">
    <name type="scientific">Salmonella enteritidis (strain 2009K0958)</name>
    <dbReference type="NCBI Taxonomy" id="1192586"/>
    <lineage>
        <taxon>Bacteria</taxon>
        <taxon>Pseudomonadati</taxon>
        <taxon>Pseudomonadota</taxon>
        <taxon>Gammaproteobacteria</taxon>
        <taxon>Enterobacterales</taxon>
        <taxon>Enterobacteriaceae</taxon>
        <taxon>Salmonella</taxon>
    </lineage>
</organism>
<name>A0A656IBV4_SALE2</name>
<evidence type="ECO:0000256" key="3">
    <source>
        <dbReference type="PROSITE-ProRule" id="PRU01282"/>
    </source>
</evidence>
<evidence type="ECO:0000313" key="5">
    <source>
        <dbReference type="EMBL" id="EPI63364.1"/>
    </source>
</evidence>
<comment type="caution">
    <text evidence="5">The sequence shown here is derived from an EMBL/GenBank/DDBJ whole genome shotgun (WGS) entry which is preliminary data.</text>
</comment>
<dbReference type="Proteomes" id="UP000014535">
    <property type="component" value="Unassembled WGS sequence"/>
</dbReference>
<dbReference type="GO" id="GO:0008794">
    <property type="term" value="F:arsenate reductase (glutaredoxin) activity"/>
    <property type="evidence" value="ECO:0007669"/>
    <property type="project" value="UniProtKB-UniRule"/>
</dbReference>
<dbReference type="PANTHER" id="PTHR30041:SF4">
    <property type="entry name" value="ARSENATE REDUCTASE"/>
    <property type="match status" value="1"/>
</dbReference>
<dbReference type="PANTHER" id="PTHR30041">
    <property type="entry name" value="ARSENATE REDUCTASE"/>
    <property type="match status" value="1"/>
</dbReference>
<dbReference type="Gene3D" id="3.40.30.10">
    <property type="entry name" value="Glutaredoxin"/>
    <property type="match status" value="1"/>
</dbReference>
<evidence type="ECO:0000256" key="2">
    <source>
        <dbReference type="ARBA" id="ARBA00023002"/>
    </source>
</evidence>
<comment type="similarity">
    <text evidence="1 3 4">Belongs to the ArsC family.</text>
</comment>
<dbReference type="CDD" id="cd03034">
    <property type="entry name" value="ArsC_ArsC"/>
    <property type="match status" value="1"/>
</dbReference>
<dbReference type="InterPro" id="IPR036249">
    <property type="entry name" value="Thioredoxin-like_sf"/>
</dbReference>
<dbReference type="AlphaFoldDB" id="A0A656IBV4"/>
<dbReference type="InterPro" id="IPR006660">
    <property type="entry name" value="Arsenate_reductase-like"/>
</dbReference>
<dbReference type="SUPFAM" id="SSF52833">
    <property type="entry name" value="Thioredoxin-like"/>
    <property type="match status" value="1"/>
</dbReference>
<proteinExistence type="inferred from homology"/>